<proteinExistence type="predicted"/>
<dbReference type="GO" id="GO:0008616">
    <property type="term" value="P:tRNA queuosine(34) biosynthetic process"/>
    <property type="evidence" value="ECO:0007669"/>
    <property type="project" value="InterPro"/>
</dbReference>
<gene>
    <name evidence="6" type="ORF">HMPREF9429_00457</name>
</gene>
<evidence type="ECO:0000256" key="1">
    <source>
        <dbReference type="ARBA" id="ARBA00022485"/>
    </source>
</evidence>
<accession>E2ZAJ4</accession>
<evidence type="ECO:0000313" key="6">
    <source>
        <dbReference type="EMBL" id="EFQ04705.1"/>
    </source>
</evidence>
<dbReference type="STRING" id="706434.HMPREF9429_00457"/>
<evidence type="ECO:0000259" key="5">
    <source>
        <dbReference type="PROSITE" id="PS51379"/>
    </source>
</evidence>
<keyword evidence="4" id="KW-0411">Iron-sulfur</keyword>
<dbReference type="GO" id="GO:0051539">
    <property type="term" value="F:4 iron, 4 sulfur cluster binding"/>
    <property type="evidence" value="ECO:0007669"/>
    <property type="project" value="UniProtKB-KW"/>
</dbReference>
<evidence type="ECO:0000256" key="3">
    <source>
        <dbReference type="ARBA" id="ARBA00023004"/>
    </source>
</evidence>
<dbReference type="Pfam" id="PF13484">
    <property type="entry name" value="Fer4_16"/>
    <property type="match status" value="1"/>
</dbReference>
<dbReference type="InterPro" id="IPR004453">
    <property type="entry name" value="QueG"/>
</dbReference>
<dbReference type="EMBL" id="AECS01000011">
    <property type="protein sequence ID" value="EFQ04705.1"/>
    <property type="molecule type" value="Genomic_DNA"/>
</dbReference>
<dbReference type="Proteomes" id="UP000003195">
    <property type="component" value="Unassembled WGS sequence"/>
</dbReference>
<dbReference type="GO" id="GO:0052693">
    <property type="term" value="F:epoxyqueuosine reductase activity"/>
    <property type="evidence" value="ECO:0007669"/>
    <property type="project" value="TreeGrafter"/>
</dbReference>
<feature type="domain" description="4Fe-4S ferredoxin-type" evidence="5">
    <location>
        <begin position="34"/>
        <end position="66"/>
    </location>
</feature>
<keyword evidence="1" id="KW-0004">4Fe-4S</keyword>
<dbReference type="PANTHER" id="PTHR30002:SF4">
    <property type="entry name" value="EPOXYQUEUOSINE REDUCTASE"/>
    <property type="match status" value="1"/>
</dbReference>
<comment type="caution">
    <text evidence="6">The sequence shown here is derived from an EMBL/GenBank/DDBJ whole genome shotgun (WGS) entry which is preliminary data.</text>
</comment>
<dbReference type="InterPro" id="IPR017900">
    <property type="entry name" value="4Fe4S_Fe_S_CS"/>
</dbReference>
<dbReference type="InterPro" id="IPR017896">
    <property type="entry name" value="4Fe4S_Fe-S-bd"/>
</dbReference>
<evidence type="ECO:0000256" key="2">
    <source>
        <dbReference type="ARBA" id="ARBA00022723"/>
    </source>
</evidence>
<protein>
    <recommendedName>
        <fullName evidence="5">4Fe-4S ferredoxin-type domain-containing protein</fullName>
    </recommendedName>
</protein>
<dbReference type="PANTHER" id="PTHR30002">
    <property type="entry name" value="EPOXYQUEUOSINE REDUCTASE"/>
    <property type="match status" value="1"/>
</dbReference>
<evidence type="ECO:0000313" key="7">
    <source>
        <dbReference type="Proteomes" id="UP000003195"/>
    </source>
</evidence>
<dbReference type="PROSITE" id="PS00198">
    <property type="entry name" value="4FE4S_FER_1"/>
    <property type="match status" value="1"/>
</dbReference>
<dbReference type="HOGENOM" id="CLU_1530770_0_0_9"/>
<dbReference type="PROSITE" id="PS51379">
    <property type="entry name" value="4FE4S_FER_2"/>
    <property type="match status" value="1"/>
</dbReference>
<reference evidence="6 7" key="1">
    <citation type="submission" date="2010-08" db="EMBL/GenBank/DDBJ databases">
        <authorList>
            <person name="Weinstock G."/>
            <person name="Sodergren E."/>
            <person name="Clifton S."/>
            <person name="Fulton L."/>
            <person name="Fulton B."/>
            <person name="Courtney L."/>
            <person name="Fronick C."/>
            <person name="Harrison M."/>
            <person name="Strong C."/>
            <person name="Farmer C."/>
            <person name="Delahaunty K."/>
            <person name="Markovic C."/>
            <person name="Hall O."/>
            <person name="Minx P."/>
            <person name="Tomlinson C."/>
            <person name="Mitreva M."/>
            <person name="Hou S."/>
            <person name="Chen J."/>
            <person name="Wollam A."/>
            <person name="Pepin K.H."/>
            <person name="Johnson M."/>
            <person name="Bhonagiri V."/>
            <person name="Zhang X."/>
            <person name="Suruliraj S."/>
            <person name="Warren W."/>
            <person name="Chinwalla A."/>
            <person name="Mardis E.R."/>
            <person name="Wilson R.K."/>
        </authorList>
    </citation>
    <scope>NUCLEOTIDE SEQUENCE [LARGE SCALE GENOMIC DNA]</scope>
    <source>
        <strain evidence="6 7">F0359</strain>
    </source>
</reference>
<keyword evidence="7" id="KW-1185">Reference proteome</keyword>
<dbReference type="SUPFAM" id="SSF54862">
    <property type="entry name" value="4Fe-4S ferredoxins"/>
    <property type="match status" value="1"/>
</dbReference>
<name>E2ZAJ4_9FIRM</name>
<dbReference type="AlphaFoldDB" id="E2ZAJ4"/>
<dbReference type="eggNOG" id="COG1600">
    <property type="taxonomic scope" value="Bacteria"/>
</dbReference>
<evidence type="ECO:0000256" key="4">
    <source>
        <dbReference type="ARBA" id="ARBA00023014"/>
    </source>
</evidence>
<keyword evidence="2" id="KW-0479">Metal-binding</keyword>
<dbReference type="GO" id="GO:0046872">
    <property type="term" value="F:metal ion binding"/>
    <property type="evidence" value="ECO:0007669"/>
    <property type="project" value="UniProtKB-KW"/>
</dbReference>
<sequence length="175" mass="19719">MAVTAGLGFIGDNGCLIHETYGSYCFIGAVLTTADLEVDEPTKKECFHCGNCEKICPGNCFSGTAYNFVTCKSYLTQKKGDLTSQEQKIVAKTPYIFGCDECQRVCPHNKDIPVTPLADFRTDLLSYVDTRSFKNLTNRQFKETYGKRAFSWRGKAILIRNFTYIEQENTPESKK</sequence>
<keyword evidence="3" id="KW-0408">Iron</keyword>
<organism evidence="6 7">
    <name type="scientific">Megasphaera micronuciformis F0359</name>
    <dbReference type="NCBI Taxonomy" id="706434"/>
    <lineage>
        <taxon>Bacteria</taxon>
        <taxon>Bacillati</taxon>
        <taxon>Bacillota</taxon>
        <taxon>Negativicutes</taxon>
        <taxon>Veillonellales</taxon>
        <taxon>Veillonellaceae</taxon>
        <taxon>Megasphaera</taxon>
    </lineage>
</organism>